<dbReference type="Proteomes" id="UP001521785">
    <property type="component" value="Unassembled WGS sequence"/>
</dbReference>
<evidence type="ECO:0000313" key="4">
    <source>
        <dbReference type="EMBL" id="KAL1608108.1"/>
    </source>
</evidence>
<name>A0ABR3RUK5_9PLEO</name>
<dbReference type="EMBL" id="JAKJXO020000003">
    <property type="protein sequence ID" value="KAL1608108.1"/>
    <property type="molecule type" value="Genomic_DNA"/>
</dbReference>
<feature type="region of interest" description="Disordered" evidence="2">
    <location>
        <begin position="276"/>
        <end position="499"/>
    </location>
</feature>
<protein>
    <recommendedName>
        <fullName evidence="3">Transcription factor TFIIIB component B'' Myb domain-containing protein</fullName>
    </recommendedName>
</protein>
<feature type="compositionally biased region" description="Low complexity" evidence="2">
    <location>
        <begin position="114"/>
        <end position="146"/>
    </location>
</feature>
<feature type="compositionally biased region" description="Basic residues" evidence="2">
    <location>
        <begin position="325"/>
        <end position="334"/>
    </location>
</feature>
<feature type="compositionally biased region" description="Polar residues" evidence="2">
    <location>
        <begin position="276"/>
        <end position="298"/>
    </location>
</feature>
<feature type="compositionally biased region" description="Basic and acidic residues" evidence="2">
    <location>
        <begin position="179"/>
        <end position="196"/>
    </location>
</feature>
<feature type="compositionally biased region" description="Acidic residues" evidence="2">
    <location>
        <begin position="780"/>
        <end position="799"/>
    </location>
</feature>
<keyword evidence="5" id="KW-1185">Reference proteome</keyword>
<feature type="compositionally biased region" description="Low complexity" evidence="2">
    <location>
        <begin position="200"/>
        <end position="213"/>
    </location>
</feature>
<dbReference type="InterPro" id="IPR039467">
    <property type="entry name" value="TFIIIB_B''_Myb"/>
</dbReference>
<evidence type="ECO:0000259" key="3">
    <source>
        <dbReference type="Pfam" id="PF15963"/>
    </source>
</evidence>
<sequence length="799" mass="89062">MSGEGEQSQPKAAPKAPTITSAFINKGAKTFAPRKVVRRRPAAPAAPKPTVPSSSNFNPVLEETSQTPSQTRADSTPVLEQPQAQIDHTLNIEQSASAQSPTPTTTQEPIRQDVPPTEEVHVPPTVVADTSAPDAATESSSTPASTIENTTSQPKERTDTSAQPASRAATSPIATAENESERSPQRQRSEAPEERQTQLAEPEAAVADPVATAQQKSAYERSAEDVQPDRTADPVAEYSSEAITQPAANVTKPAEVASYPVETPVDPAIYSETTADTVTPTHPQNAASENIHATQTTAEPAEERSWNAVNAAVGNEEGSITSRKPTGRRKRKAVTLRNMDEEEDEEARRREAGEVEDDYVPPRSNRPSAKARGKRKAAGAPTDEEDGTVQLPPKKKRQLRKAKATAPTPAESGQDVTPGMENEISETCENAPDVENSEPAENGEGSRSIRPTPSRKRKRQSTSQPNGEGEQQPRRKGRPPRAPTPSDAEDEVIDEDNFFMEDLARRNIRIGKLSQREKKMREINWEEVKQRQKEKEAEQMNSRAVHAEMERQAQEKENAVRTVQEQVRYEMVGGEMRIVQGSGQVNYEEIAETRYAEEVVEEDDFTNRITSRSFMRNNKRFPEEFLLPGQGKRWDIRSTQDFYDALRMFGTDFGMMTTLFEGVSRRSLKLKFNREERKQPAVIKEILQQKDTRLGNWDEFLKASGKESEQYDRVEQIKMDLVAAEEDAKRQIEEARAEFEEDRRQRRLAGFMSDEEGGENEAGKKKKGKKGKEKQVTFQQEEEGVEVLEVDENDGWGED</sequence>
<evidence type="ECO:0000256" key="2">
    <source>
        <dbReference type="SAM" id="MobiDB-lite"/>
    </source>
</evidence>
<feature type="compositionally biased region" description="Polar residues" evidence="2">
    <location>
        <begin position="82"/>
        <end position="93"/>
    </location>
</feature>
<feature type="compositionally biased region" description="Low complexity" evidence="2">
    <location>
        <begin position="94"/>
        <end position="107"/>
    </location>
</feature>
<feature type="domain" description="Transcription factor TFIIIB component B'' Myb" evidence="3">
    <location>
        <begin position="632"/>
        <end position="709"/>
    </location>
</feature>
<evidence type="ECO:0000256" key="1">
    <source>
        <dbReference type="SAM" id="Coils"/>
    </source>
</evidence>
<dbReference type="PANTHER" id="PTHR22929">
    <property type="entry name" value="RNA POLYMERASE III TRANSCRIPTION INITIATION FACTOR B"/>
    <property type="match status" value="1"/>
</dbReference>
<feature type="compositionally biased region" description="Basic and acidic residues" evidence="2">
    <location>
        <begin position="735"/>
        <end position="744"/>
    </location>
</feature>
<comment type="caution">
    <text evidence="4">The sequence shown here is derived from an EMBL/GenBank/DDBJ whole genome shotgun (WGS) entry which is preliminary data.</text>
</comment>
<keyword evidence="1" id="KW-0175">Coiled coil</keyword>
<organism evidence="4 5">
    <name type="scientific">Paraconiothyrium brasiliense</name>
    <dbReference type="NCBI Taxonomy" id="300254"/>
    <lineage>
        <taxon>Eukaryota</taxon>
        <taxon>Fungi</taxon>
        <taxon>Dikarya</taxon>
        <taxon>Ascomycota</taxon>
        <taxon>Pezizomycotina</taxon>
        <taxon>Dothideomycetes</taxon>
        <taxon>Pleosporomycetidae</taxon>
        <taxon>Pleosporales</taxon>
        <taxon>Massarineae</taxon>
        <taxon>Didymosphaeriaceae</taxon>
        <taxon>Paraconiothyrium</taxon>
    </lineage>
</organism>
<feature type="compositionally biased region" description="Acidic residues" evidence="2">
    <location>
        <begin position="487"/>
        <end position="499"/>
    </location>
</feature>
<feature type="coiled-coil region" evidence="1">
    <location>
        <begin position="530"/>
        <end position="566"/>
    </location>
</feature>
<feature type="region of interest" description="Disordered" evidence="2">
    <location>
        <begin position="1"/>
        <end position="249"/>
    </location>
</feature>
<gene>
    <name evidence="4" type="ORF">SLS60_003047</name>
</gene>
<feature type="region of interest" description="Disordered" evidence="2">
    <location>
        <begin position="735"/>
        <end position="799"/>
    </location>
</feature>
<feature type="compositionally biased region" description="Basic residues" evidence="2">
    <location>
        <begin position="393"/>
        <end position="403"/>
    </location>
</feature>
<feature type="compositionally biased region" description="Polar residues" evidence="2">
    <location>
        <begin position="51"/>
        <end position="74"/>
    </location>
</feature>
<evidence type="ECO:0000313" key="5">
    <source>
        <dbReference type="Proteomes" id="UP001521785"/>
    </source>
</evidence>
<proteinExistence type="predicted"/>
<feature type="compositionally biased region" description="Polar residues" evidence="2">
    <location>
        <begin position="1"/>
        <end position="10"/>
    </location>
</feature>
<feature type="compositionally biased region" description="Polar residues" evidence="2">
    <location>
        <begin position="160"/>
        <end position="173"/>
    </location>
</feature>
<reference evidence="4 5" key="1">
    <citation type="submission" date="2024-02" db="EMBL/GenBank/DDBJ databases">
        <title>De novo assembly and annotation of 12 fungi associated with fruit tree decline syndrome in Ontario, Canada.</title>
        <authorList>
            <person name="Sulman M."/>
            <person name="Ellouze W."/>
            <person name="Ilyukhin E."/>
        </authorList>
    </citation>
    <scope>NUCLEOTIDE SEQUENCE [LARGE SCALE GENOMIC DNA]</scope>
    <source>
        <strain evidence="4 5">M42-189</strain>
    </source>
</reference>
<accession>A0ABR3RUK5</accession>
<dbReference type="Pfam" id="PF15963">
    <property type="entry name" value="Myb_DNA-bind_7"/>
    <property type="match status" value="1"/>
</dbReference>
<dbReference type="PANTHER" id="PTHR22929:SF0">
    <property type="entry name" value="TRANSCRIPTION FACTOR TFIIIB COMPONENT B'' HOMOLOG"/>
    <property type="match status" value="1"/>
</dbReference>
<feature type="compositionally biased region" description="Basic and acidic residues" evidence="2">
    <location>
        <begin position="218"/>
        <end position="232"/>
    </location>
</feature>